<dbReference type="OrthoDB" id="9780299at2"/>
<dbReference type="Pfam" id="PF20239">
    <property type="entry name" value="DUF6596"/>
    <property type="match status" value="1"/>
</dbReference>
<dbReference type="InterPro" id="IPR014284">
    <property type="entry name" value="RNA_pol_sigma-70_dom"/>
</dbReference>
<comment type="similarity">
    <text evidence="2">Belongs to the sigma-70 factor family. ECF subfamily.</text>
</comment>
<evidence type="ECO:0000256" key="1">
    <source>
        <dbReference type="PROSITE-ProRule" id="PRU00339"/>
    </source>
</evidence>
<dbReference type="InterPro" id="IPR013325">
    <property type="entry name" value="RNA_pol_sigma_r2"/>
</dbReference>
<dbReference type="InterPro" id="IPR011990">
    <property type="entry name" value="TPR-like_helical_dom_sf"/>
</dbReference>
<dbReference type="GO" id="GO:0006352">
    <property type="term" value="P:DNA-templated transcription initiation"/>
    <property type="evidence" value="ECO:0007669"/>
    <property type="project" value="InterPro"/>
</dbReference>
<feature type="repeat" description="TPR" evidence="1">
    <location>
        <begin position="347"/>
        <end position="380"/>
    </location>
</feature>
<dbReference type="InterPro" id="IPR013324">
    <property type="entry name" value="RNA_pol_sigma_r3/r4-like"/>
</dbReference>
<feature type="domain" description="RNA polymerase sigma factor 70 region 4 type 2" evidence="4">
    <location>
        <begin position="96"/>
        <end position="148"/>
    </location>
</feature>
<dbReference type="Pfam" id="PF08281">
    <property type="entry name" value="Sigma70_r4_2"/>
    <property type="match status" value="1"/>
</dbReference>
<keyword evidence="2" id="KW-0731">Sigma factor</keyword>
<feature type="domain" description="RNA polymerase sigma-70 region 2" evidence="3">
    <location>
        <begin position="15"/>
        <end position="61"/>
    </location>
</feature>
<name>A0A368JGN5_9BACT</name>
<dbReference type="InterPro" id="IPR036388">
    <property type="entry name" value="WH-like_DNA-bd_sf"/>
</dbReference>
<dbReference type="AlphaFoldDB" id="A0A368JGN5"/>
<evidence type="ECO:0000259" key="3">
    <source>
        <dbReference type="Pfam" id="PF04542"/>
    </source>
</evidence>
<dbReference type="InterPro" id="IPR019734">
    <property type="entry name" value="TPR_rpt"/>
</dbReference>
<dbReference type="InterPro" id="IPR000838">
    <property type="entry name" value="RNA_pol_sigma70_ECF_CS"/>
</dbReference>
<evidence type="ECO:0000256" key="2">
    <source>
        <dbReference type="RuleBase" id="RU000716"/>
    </source>
</evidence>
<keyword evidence="1" id="KW-0802">TPR repeat</keyword>
<evidence type="ECO:0000259" key="5">
    <source>
        <dbReference type="Pfam" id="PF20239"/>
    </source>
</evidence>
<evidence type="ECO:0000313" key="6">
    <source>
        <dbReference type="EMBL" id="RCR66692.1"/>
    </source>
</evidence>
<proteinExistence type="inferred from homology"/>
<feature type="domain" description="DUF6596" evidence="5">
    <location>
        <begin position="166"/>
        <end position="267"/>
    </location>
</feature>
<dbReference type="InterPro" id="IPR046531">
    <property type="entry name" value="DUF6596"/>
</dbReference>
<sequence length="394" mass="44770">MVSVLAAMLGFDRIELAEDIVQDAMVQALRSWPFQGIPENPSAWLYRVAKNKALDVVRREKLFRQISGDWASERQEEEMMERFFFEDEINDSQLRMLFACCHPSLPFESKVAMCLKILCGLSIREIANAFLTSEETITKRIYRAKEKIRANEIRLEVPTGPQLPIRVNAVLKSIYLLFNEGYTSSHPDTLIRQDLCEEAMRLTLLLTQTPRTATPSAHALLALMCFQVARFEARTDATGAIILLKDQDRTQWNRALIAQGKRQLTASATGSELSAYHLEAAIALQHCLAPSYEKTDWPTILNYYDLLLDRKPGPIVALNRAVALAEVDGPMEALLAVLQIKELETNQYYHAILGDLYAQLHQTDRARQHYQRALHLTSSGAEKQLLRKKIETLV</sequence>
<dbReference type="PROSITE" id="PS01063">
    <property type="entry name" value="SIGMA70_ECF"/>
    <property type="match status" value="1"/>
</dbReference>
<comment type="caution">
    <text evidence="6">The sequence shown here is derived from an EMBL/GenBank/DDBJ whole genome shotgun (WGS) entry which is preliminary data.</text>
</comment>
<dbReference type="GO" id="GO:0003677">
    <property type="term" value="F:DNA binding"/>
    <property type="evidence" value="ECO:0007669"/>
    <property type="project" value="UniProtKB-KW"/>
</dbReference>
<dbReference type="Gene3D" id="1.10.1740.10">
    <property type="match status" value="1"/>
</dbReference>
<evidence type="ECO:0000313" key="7">
    <source>
        <dbReference type="Proteomes" id="UP000253383"/>
    </source>
</evidence>
<dbReference type="Proteomes" id="UP000253383">
    <property type="component" value="Unassembled WGS sequence"/>
</dbReference>
<dbReference type="SUPFAM" id="SSF48452">
    <property type="entry name" value="TPR-like"/>
    <property type="match status" value="1"/>
</dbReference>
<dbReference type="PANTHER" id="PTHR47756">
    <property type="entry name" value="BLL6612 PROTEIN-RELATED"/>
    <property type="match status" value="1"/>
</dbReference>
<dbReference type="SUPFAM" id="SSF88659">
    <property type="entry name" value="Sigma3 and sigma4 domains of RNA polymerase sigma factors"/>
    <property type="match status" value="1"/>
</dbReference>
<dbReference type="SUPFAM" id="SSF88946">
    <property type="entry name" value="Sigma2 domain of RNA polymerase sigma factors"/>
    <property type="match status" value="1"/>
</dbReference>
<dbReference type="NCBIfam" id="TIGR02937">
    <property type="entry name" value="sigma70-ECF"/>
    <property type="match status" value="1"/>
</dbReference>
<accession>A0A368JGN5</accession>
<dbReference type="GO" id="GO:0016987">
    <property type="term" value="F:sigma factor activity"/>
    <property type="evidence" value="ECO:0007669"/>
    <property type="project" value="UniProtKB-KW"/>
</dbReference>
<dbReference type="EMBL" id="QOWE01000025">
    <property type="protein sequence ID" value="RCR66692.1"/>
    <property type="molecule type" value="Genomic_DNA"/>
</dbReference>
<protein>
    <recommendedName>
        <fullName evidence="2">RNA polymerase sigma factor</fullName>
    </recommendedName>
</protein>
<keyword evidence="2" id="KW-0805">Transcription regulation</keyword>
<dbReference type="InterPro" id="IPR007627">
    <property type="entry name" value="RNA_pol_sigma70_r2"/>
</dbReference>
<keyword evidence="7" id="KW-1185">Reference proteome</keyword>
<dbReference type="PROSITE" id="PS50005">
    <property type="entry name" value="TPR"/>
    <property type="match status" value="1"/>
</dbReference>
<dbReference type="PANTHER" id="PTHR47756:SF2">
    <property type="entry name" value="BLL6612 PROTEIN"/>
    <property type="match status" value="1"/>
</dbReference>
<reference evidence="6 7" key="1">
    <citation type="submission" date="2018-07" db="EMBL/GenBank/DDBJ databases">
        <title>Genome analysis of Larkinella rosea.</title>
        <authorList>
            <person name="Zhou Z."/>
            <person name="Wang G."/>
        </authorList>
    </citation>
    <scope>NUCLEOTIDE SEQUENCE [LARGE SCALE GENOMIC DNA]</scope>
    <source>
        <strain evidence="7">zzj9</strain>
    </source>
</reference>
<dbReference type="InterPro" id="IPR013249">
    <property type="entry name" value="RNA_pol_sigma70_r4_t2"/>
</dbReference>
<evidence type="ECO:0000259" key="4">
    <source>
        <dbReference type="Pfam" id="PF08281"/>
    </source>
</evidence>
<organism evidence="6 7">
    <name type="scientific">Larkinella punicea</name>
    <dbReference type="NCBI Taxonomy" id="2315727"/>
    <lineage>
        <taxon>Bacteria</taxon>
        <taxon>Pseudomonadati</taxon>
        <taxon>Bacteroidota</taxon>
        <taxon>Cytophagia</taxon>
        <taxon>Cytophagales</taxon>
        <taxon>Spirosomataceae</taxon>
        <taxon>Larkinella</taxon>
    </lineage>
</organism>
<keyword evidence="2" id="KW-0804">Transcription</keyword>
<gene>
    <name evidence="6" type="ORF">DUE52_25690</name>
</gene>
<dbReference type="Gene3D" id="1.10.10.10">
    <property type="entry name" value="Winged helix-like DNA-binding domain superfamily/Winged helix DNA-binding domain"/>
    <property type="match status" value="1"/>
</dbReference>
<dbReference type="Pfam" id="PF04542">
    <property type="entry name" value="Sigma70_r2"/>
    <property type="match status" value="1"/>
</dbReference>
<keyword evidence="2" id="KW-0238">DNA-binding</keyword>
<dbReference type="Gene3D" id="1.25.40.10">
    <property type="entry name" value="Tetratricopeptide repeat domain"/>
    <property type="match status" value="1"/>
</dbReference>